<dbReference type="InterPro" id="IPR030400">
    <property type="entry name" value="Sedolisin_dom"/>
</dbReference>
<name>A0ABV6VW79_9ACTN</name>
<dbReference type="GO" id="GO:0008233">
    <property type="term" value="F:peptidase activity"/>
    <property type="evidence" value="ECO:0007669"/>
    <property type="project" value="UniProtKB-KW"/>
</dbReference>
<reference evidence="10 11" key="1">
    <citation type="submission" date="2024-09" db="EMBL/GenBank/DDBJ databases">
        <authorList>
            <person name="Lee S.D."/>
        </authorList>
    </citation>
    <scope>NUCLEOTIDE SEQUENCE [LARGE SCALE GENOMIC DNA]</scope>
    <source>
        <strain evidence="10 11">N8-3</strain>
    </source>
</reference>
<evidence type="ECO:0000256" key="6">
    <source>
        <dbReference type="ARBA" id="ARBA00022837"/>
    </source>
</evidence>
<dbReference type="SMART" id="SM00944">
    <property type="entry name" value="Pro-kuma_activ"/>
    <property type="match status" value="1"/>
</dbReference>
<gene>
    <name evidence="10" type="ORF">ACEZDE_14345</name>
</gene>
<evidence type="ECO:0000256" key="5">
    <source>
        <dbReference type="ARBA" id="ARBA00022825"/>
    </source>
</evidence>
<dbReference type="RefSeq" id="WP_380536263.1">
    <property type="nucleotide sequence ID" value="NZ_JBHFAB010000009.1"/>
</dbReference>
<keyword evidence="2 10" id="KW-0645">Protease</keyword>
<keyword evidence="6" id="KW-0106">Calcium</keyword>
<comment type="caution">
    <text evidence="10">The sequence shown here is derived from an EMBL/GenBank/DDBJ whole genome shotgun (WGS) entry which is preliminary data.</text>
</comment>
<dbReference type="Gene3D" id="3.40.50.200">
    <property type="entry name" value="Peptidase S8/S53 domain"/>
    <property type="match status" value="1"/>
</dbReference>
<dbReference type="PANTHER" id="PTHR14218:SF15">
    <property type="entry name" value="TRIPEPTIDYL-PEPTIDASE 1"/>
    <property type="match status" value="1"/>
</dbReference>
<dbReference type="InterPro" id="IPR050819">
    <property type="entry name" value="Tripeptidyl-peptidase_I"/>
</dbReference>
<keyword evidence="11" id="KW-1185">Reference proteome</keyword>
<evidence type="ECO:0000313" key="11">
    <source>
        <dbReference type="Proteomes" id="UP001592531"/>
    </source>
</evidence>
<keyword evidence="3" id="KW-0479">Metal-binding</keyword>
<organism evidence="10 11">
    <name type="scientific">Streptacidiphilus cavernicola</name>
    <dbReference type="NCBI Taxonomy" id="3342716"/>
    <lineage>
        <taxon>Bacteria</taxon>
        <taxon>Bacillati</taxon>
        <taxon>Actinomycetota</taxon>
        <taxon>Actinomycetes</taxon>
        <taxon>Kitasatosporales</taxon>
        <taxon>Streptomycetaceae</taxon>
        <taxon>Streptacidiphilus</taxon>
    </lineage>
</organism>
<dbReference type="InterPro" id="IPR036852">
    <property type="entry name" value="Peptidase_S8/S53_dom_sf"/>
</dbReference>
<keyword evidence="4" id="KW-0378">Hydrolase</keyword>
<feature type="domain" description="Peptidase S53" evidence="9">
    <location>
        <begin position="287"/>
        <end position="674"/>
    </location>
</feature>
<feature type="compositionally biased region" description="Low complexity" evidence="8">
    <location>
        <begin position="231"/>
        <end position="249"/>
    </location>
</feature>
<comment type="cofactor">
    <cofactor evidence="1">
        <name>Ca(2+)</name>
        <dbReference type="ChEBI" id="CHEBI:29108"/>
    </cofactor>
</comment>
<evidence type="ECO:0000256" key="8">
    <source>
        <dbReference type="SAM" id="MobiDB-lite"/>
    </source>
</evidence>
<dbReference type="Proteomes" id="UP001592531">
    <property type="component" value="Unassembled WGS sequence"/>
</dbReference>
<dbReference type="PANTHER" id="PTHR14218">
    <property type="entry name" value="PROTEASE S8 TRIPEPTIDYL PEPTIDASE I CLN2"/>
    <property type="match status" value="1"/>
</dbReference>
<evidence type="ECO:0000256" key="7">
    <source>
        <dbReference type="ARBA" id="ARBA00023145"/>
    </source>
</evidence>
<dbReference type="InterPro" id="IPR015366">
    <property type="entry name" value="S53_propep"/>
</dbReference>
<dbReference type="CDD" id="cd11377">
    <property type="entry name" value="Pro-peptidase_S53"/>
    <property type="match status" value="1"/>
</dbReference>
<protein>
    <submittedName>
        <fullName evidence="10">Protease pro-enzyme activation domain-containing protein</fullName>
    </submittedName>
</protein>
<dbReference type="CDD" id="cd04056">
    <property type="entry name" value="Peptidases_S53"/>
    <property type="match status" value="1"/>
</dbReference>
<feature type="region of interest" description="Disordered" evidence="8">
    <location>
        <begin position="58"/>
        <end position="83"/>
    </location>
</feature>
<dbReference type="GO" id="GO:0006508">
    <property type="term" value="P:proteolysis"/>
    <property type="evidence" value="ECO:0007669"/>
    <property type="project" value="UniProtKB-KW"/>
</dbReference>
<feature type="region of interest" description="Disordered" evidence="8">
    <location>
        <begin position="230"/>
        <end position="249"/>
    </location>
</feature>
<evidence type="ECO:0000256" key="1">
    <source>
        <dbReference type="ARBA" id="ARBA00001913"/>
    </source>
</evidence>
<proteinExistence type="predicted"/>
<keyword evidence="7" id="KW-0865">Zymogen</keyword>
<feature type="region of interest" description="Disordered" evidence="8">
    <location>
        <begin position="1"/>
        <end position="27"/>
    </location>
</feature>
<dbReference type="Pfam" id="PF09286">
    <property type="entry name" value="Pro-kuma_activ"/>
    <property type="match status" value="1"/>
</dbReference>
<evidence type="ECO:0000313" key="10">
    <source>
        <dbReference type="EMBL" id="MFC1417816.1"/>
    </source>
</evidence>
<sequence>MTDQVTAAESSRIDEAAPKRAATGPGRRLGRTGVIAVAATAALLAGTIAAGATPLAGDGAGGHGASASATPQRLGAVPHPPKGAVRIGATPADTAVKLSVGLVPRDEQALKDFITATTTKGNAQYHHYLAKGQFASVFGPTPDTVAKVTAALRAEGLKPGKVSADGLAIPVTTTLAKAAQVFSTGFTSYRLSDGSTGFVNTAAPQVSGSIAADLSGITGLDTVARRQTMNSTAAPSAGTGTSGTGADTGTTVKRPDLTTGGPQLCGGAVTALAANPRYKGATDGNGYLSAATLADTYGMDHTGTSGAGITVGVLELENFSSTDLAAYQACYGTHVTVTKRTVDGGPKEPVYPAKIGGKVTENGIESLLDLEDIASLAPGVKIIAYQGVDVDKATEANWLHTYQAMVTDDTAPVLSISWGSCEKDTPLADIQAEGIYNEEAAAQGQTILSSSGDDGATTCINDTGSSYQNVASVSDPASQPYVTGVGGTTLSGGSTGSAATKRSAWGIADSATVNGEGSGGGTSAVWSMPNAGNFQSGFTGSGFSSTACKHDTGYTCRQVPDVSADADPHSGYPVYYGGAWQLIGGTSGASPTWAALLAIASAQPACQAGGRLGLINYALYQAARDDYTANFTDITTGNNKAFKNIGFNAGPGYDLATGLGEPKAAALSATLCAGLTPAATGPGTFHSVAPTRLLDTRNRSGNDKGPLPASSVSGVQIEGNKAIAGVPATGVTAVVLNVTVTQTSSGGFLTAWGDNTPRPTTSNLNWVKGQTVSNLVTVAVPGDGAIDFLNSAPAQVIADVQGYYTADTSGQTFTGLSPQRLMDTRTNHKTALQNATVSLPVSSGSNPRVPAGATAVVLNLTAVNTVNAGYLEAWPELKGSKPPTVSNVNWSASKSVQAGLAVVPIGSDGNVSIMLHGTGQFIADVFGYYTPNSSGKAFNATTPTRILDTRAAVGIGTKTPIAGGQTVKLQVVGSPAGVPAGAKAVVLNVTVANVVKGGFLTAWADGSSTPNTSNLNWWAAGQAMPNQVIVPIGADGKVDLKVSSSAAVIADVFGYFN</sequence>
<evidence type="ECO:0000259" key="9">
    <source>
        <dbReference type="PROSITE" id="PS51695"/>
    </source>
</evidence>
<dbReference type="EMBL" id="JBHFAB010000009">
    <property type="protein sequence ID" value="MFC1417816.1"/>
    <property type="molecule type" value="Genomic_DNA"/>
</dbReference>
<evidence type="ECO:0000256" key="4">
    <source>
        <dbReference type="ARBA" id="ARBA00022801"/>
    </source>
</evidence>
<evidence type="ECO:0000256" key="3">
    <source>
        <dbReference type="ARBA" id="ARBA00022723"/>
    </source>
</evidence>
<dbReference type="SUPFAM" id="SSF52743">
    <property type="entry name" value="Subtilisin-like"/>
    <property type="match status" value="1"/>
</dbReference>
<dbReference type="SUPFAM" id="SSF54897">
    <property type="entry name" value="Protease propeptides/inhibitors"/>
    <property type="match status" value="1"/>
</dbReference>
<keyword evidence="5" id="KW-0720">Serine protease</keyword>
<accession>A0ABV6VW79</accession>
<evidence type="ECO:0000256" key="2">
    <source>
        <dbReference type="ARBA" id="ARBA00022670"/>
    </source>
</evidence>
<dbReference type="PROSITE" id="PS51695">
    <property type="entry name" value="SEDOLISIN"/>
    <property type="match status" value="1"/>
</dbReference>